<dbReference type="GO" id="GO:0071986">
    <property type="term" value="C:Ragulator complex"/>
    <property type="evidence" value="ECO:0007669"/>
    <property type="project" value="InterPro"/>
</dbReference>
<dbReference type="GO" id="GO:0001919">
    <property type="term" value="P:regulation of receptor recycling"/>
    <property type="evidence" value="ECO:0007669"/>
    <property type="project" value="InterPro"/>
</dbReference>
<dbReference type="GO" id="GO:0007040">
    <property type="term" value="P:lysosome organization"/>
    <property type="evidence" value="ECO:0007669"/>
    <property type="project" value="InterPro"/>
</dbReference>
<dbReference type="GO" id="GO:0060090">
    <property type="term" value="F:molecular adaptor activity"/>
    <property type="evidence" value="ECO:0007669"/>
    <property type="project" value="TreeGrafter"/>
</dbReference>
<keyword evidence="7" id="KW-0472">Membrane</keyword>
<keyword evidence="10" id="KW-0449">Lipoprotein</keyword>
<keyword evidence="14" id="KW-1185">Reference proteome</keyword>
<dbReference type="GO" id="GO:0042632">
    <property type="term" value="P:cholesterol homeostasis"/>
    <property type="evidence" value="ECO:0007669"/>
    <property type="project" value="InterPro"/>
</dbReference>
<dbReference type="EMBL" id="LRGB01003163">
    <property type="protein sequence ID" value="KZS03920.1"/>
    <property type="molecule type" value="Genomic_DNA"/>
</dbReference>
<feature type="compositionally biased region" description="Basic and acidic residues" evidence="12">
    <location>
        <begin position="7"/>
        <end position="22"/>
    </location>
</feature>
<gene>
    <name evidence="13" type="ORF">APZ42_033264</name>
</gene>
<evidence type="ECO:0000256" key="6">
    <source>
        <dbReference type="ARBA" id="ARBA00022753"/>
    </source>
</evidence>
<sequence length="171" mass="19008">MGCCCSTDKDSNQNGETNERTHLLGNPVSNNTPIQRTPYDGLRYPGSVPKPTDEQSALNKILQQTATNVIDVAALDSHNLEQHEYVERARQYIQKAQAAQPVLQSKYSKLILSKNSAVLKDVPAIDNLLIDSPICVMDYHMMIKNSAKISKALNDIHIEHKEDLVVPFAIP</sequence>
<comment type="similarity">
    <text evidence="3">Belongs to the LAMTOR1 family.</text>
</comment>
<dbReference type="GO" id="GO:0071230">
    <property type="term" value="P:cellular response to amino acid stimulus"/>
    <property type="evidence" value="ECO:0007669"/>
    <property type="project" value="InterPro"/>
</dbReference>
<evidence type="ECO:0000256" key="7">
    <source>
        <dbReference type="ARBA" id="ARBA00023136"/>
    </source>
</evidence>
<evidence type="ECO:0000256" key="11">
    <source>
        <dbReference type="ARBA" id="ARBA00032695"/>
    </source>
</evidence>
<dbReference type="OrthoDB" id="5562028at2759"/>
<evidence type="ECO:0000256" key="3">
    <source>
        <dbReference type="ARBA" id="ARBA00010861"/>
    </source>
</evidence>
<dbReference type="GO" id="GO:0045121">
    <property type="term" value="C:membrane raft"/>
    <property type="evidence" value="ECO:0007669"/>
    <property type="project" value="InterPro"/>
</dbReference>
<reference evidence="13 14" key="1">
    <citation type="submission" date="2016-03" db="EMBL/GenBank/DDBJ databases">
        <title>EvidentialGene: Evidence-directed Construction of Genes on Genomes.</title>
        <authorList>
            <person name="Gilbert D.G."/>
            <person name="Choi J.-H."/>
            <person name="Mockaitis K."/>
            <person name="Colbourne J."/>
            <person name="Pfrender M."/>
        </authorList>
    </citation>
    <scope>NUCLEOTIDE SEQUENCE [LARGE SCALE GENOMIC DNA]</scope>
    <source>
        <strain evidence="13 14">Xinb3</strain>
        <tissue evidence="13">Complete organism</tissue>
    </source>
</reference>
<name>A0A0P5KDY1_9CRUS</name>
<dbReference type="GO" id="GO:0031902">
    <property type="term" value="C:late endosome membrane"/>
    <property type="evidence" value="ECO:0007669"/>
    <property type="project" value="UniProtKB-SubCell"/>
</dbReference>
<feature type="region of interest" description="Disordered" evidence="12">
    <location>
        <begin position="1"/>
        <end position="40"/>
    </location>
</feature>
<protein>
    <recommendedName>
        <fullName evidence="4">Ragulator complex protein LAMTOR1</fullName>
    </recommendedName>
    <alternativeName>
        <fullName evidence="11">Late endosomal/lysosomal adaptor and MAPK and MTOR activator 1</fullName>
    </alternativeName>
</protein>
<proteinExistence type="inferred from homology"/>
<evidence type="ECO:0000256" key="4">
    <source>
        <dbReference type="ARBA" id="ARBA00016099"/>
    </source>
</evidence>
<accession>A0A0P5KDY1</accession>
<evidence type="ECO:0000256" key="2">
    <source>
        <dbReference type="ARBA" id="ARBA00004577"/>
    </source>
</evidence>
<dbReference type="InterPro" id="IPR028209">
    <property type="entry name" value="LAMTOR1/MEH1"/>
</dbReference>
<dbReference type="GO" id="GO:0005085">
    <property type="term" value="F:guanyl-nucleotide exchange factor activity"/>
    <property type="evidence" value="ECO:0007669"/>
    <property type="project" value="TreeGrafter"/>
</dbReference>
<organism evidence="13 14">
    <name type="scientific">Daphnia magna</name>
    <dbReference type="NCBI Taxonomy" id="35525"/>
    <lineage>
        <taxon>Eukaryota</taxon>
        <taxon>Metazoa</taxon>
        <taxon>Ecdysozoa</taxon>
        <taxon>Arthropoda</taxon>
        <taxon>Crustacea</taxon>
        <taxon>Branchiopoda</taxon>
        <taxon>Diplostraca</taxon>
        <taxon>Cladocera</taxon>
        <taxon>Anomopoda</taxon>
        <taxon>Daphniidae</taxon>
        <taxon>Daphnia</taxon>
    </lineage>
</organism>
<keyword evidence="5" id="KW-0519">Myristate</keyword>
<evidence type="ECO:0000313" key="13">
    <source>
        <dbReference type="EMBL" id="KZS03920.1"/>
    </source>
</evidence>
<dbReference type="SMART" id="SM01262">
    <property type="entry name" value="LAMTOR"/>
    <property type="match status" value="1"/>
</dbReference>
<dbReference type="GO" id="GO:0005765">
    <property type="term" value="C:lysosomal membrane"/>
    <property type="evidence" value="ECO:0007669"/>
    <property type="project" value="UniProtKB-SubCell"/>
</dbReference>
<evidence type="ECO:0000256" key="5">
    <source>
        <dbReference type="ARBA" id="ARBA00022707"/>
    </source>
</evidence>
<dbReference type="GO" id="GO:0016197">
    <property type="term" value="P:endosomal transport"/>
    <property type="evidence" value="ECO:0007669"/>
    <property type="project" value="InterPro"/>
</dbReference>
<evidence type="ECO:0000256" key="10">
    <source>
        <dbReference type="ARBA" id="ARBA00023288"/>
    </source>
</evidence>
<dbReference type="AlphaFoldDB" id="A0A0P5KDY1"/>
<evidence type="ECO:0000256" key="9">
    <source>
        <dbReference type="ARBA" id="ARBA00023228"/>
    </source>
</evidence>
<evidence type="ECO:0000256" key="12">
    <source>
        <dbReference type="SAM" id="MobiDB-lite"/>
    </source>
</evidence>
<keyword evidence="8" id="KW-0564">Palmitate</keyword>
<dbReference type="STRING" id="35525.A0A0P5KDY1"/>
<evidence type="ECO:0000313" key="14">
    <source>
        <dbReference type="Proteomes" id="UP000076858"/>
    </source>
</evidence>
<keyword evidence="6" id="KW-0967">Endosome</keyword>
<dbReference type="PANTHER" id="PTHR13401">
    <property type="entry name" value="RAGULATOR COMPLEX PROTEIN LAMTOR1"/>
    <property type="match status" value="1"/>
</dbReference>
<dbReference type="Pfam" id="PF15454">
    <property type="entry name" value="LAMTOR"/>
    <property type="match status" value="1"/>
</dbReference>
<keyword evidence="9" id="KW-0458">Lysosome</keyword>
<dbReference type="PANTHER" id="PTHR13401:SF2">
    <property type="entry name" value="RAGULATOR COMPLEX PROTEIN LAMTOR1"/>
    <property type="match status" value="1"/>
</dbReference>
<comment type="subcellular location">
    <subcellularLocation>
        <location evidence="2">Late endosome membrane</location>
        <topology evidence="2">Lipid-anchor</topology>
        <orientation evidence="2">Cytoplasmic side</orientation>
    </subcellularLocation>
    <subcellularLocation>
        <location evidence="1">Lysosome membrane</location>
        <topology evidence="1">Lipid-anchor</topology>
        <orientation evidence="1">Cytoplasmic side</orientation>
    </subcellularLocation>
</comment>
<comment type="caution">
    <text evidence="13">The sequence shown here is derived from an EMBL/GenBank/DDBJ whole genome shotgun (WGS) entry which is preliminary data.</text>
</comment>
<dbReference type="GO" id="GO:0043410">
    <property type="term" value="P:positive regulation of MAPK cascade"/>
    <property type="evidence" value="ECO:0007669"/>
    <property type="project" value="InterPro"/>
</dbReference>
<dbReference type="Proteomes" id="UP000076858">
    <property type="component" value="Unassembled WGS sequence"/>
</dbReference>
<dbReference type="GO" id="GO:0032008">
    <property type="term" value="P:positive regulation of TOR signaling"/>
    <property type="evidence" value="ECO:0007669"/>
    <property type="project" value="InterPro"/>
</dbReference>
<evidence type="ECO:0000256" key="8">
    <source>
        <dbReference type="ARBA" id="ARBA00023139"/>
    </source>
</evidence>
<evidence type="ECO:0000256" key="1">
    <source>
        <dbReference type="ARBA" id="ARBA00004122"/>
    </source>
</evidence>